<keyword evidence="3" id="KW-1185">Reference proteome</keyword>
<dbReference type="Proteomes" id="UP000001514">
    <property type="component" value="Unassembled WGS sequence"/>
</dbReference>
<reference evidence="2 3" key="1">
    <citation type="journal article" date="2011" name="Science">
        <title>The Selaginella genome identifies genetic changes associated with the evolution of vascular plants.</title>
        <authorList>
            <person name="Banks J.A."/>
            <person name="Nishiyama T."/>
            <person name="Hasebe M."/>
            <person name="Bowman J.L."/>
            <person name="Gribskov M."/>
            <person name="dePamphilis C."/>
            <person name="Albert V.A."/>
            <person name="Aono N."/>
            <person name="Aoyama T."/>
            <person name="Ambrose B.A."/>
            <person name="Ashton N.W."/>
            <person name="Axtell M.J."/>
            <person name="Barker E."/>
            <person name="Barker M.S."/>
            <person name="Bennetzen J.L."/>
            <person name="Bonawitz N.D."/>
            <person name="Chapple C."/>
            <person name="Cheng C."/>
            <person name="Correa L.G."/>
            <person name="Dacre M."/>
            <person name="DeBarry J."/>
            <person name="Dreyer I."/>
            <person name="Elias M."/>
            <person name="Engstrom E.M."/>
            <person name="Estelle M."/>
            <person name="Feng L."/>
            <person name="Finet C."/>
            <person name="Floyd S.K."/>
            <person name="Frommer W.B."/>
            <person name="Fujita T."/>
            <person name="Gramzow L."/>
            <person name="Gutensohn M."/>
            <person name="Harholt J."/>
            <person name="Hattori M."/>
            <person name="Heyl A."/>
            <person name="Hirai T."/>
            <person name="Hiwatashi Y."/>
            <person name="Ishikawa M."/>
            <person name="Iwata M."/>
            <person name="Karol K.G."/>
            <person name="Koehler B."/>
            <person name="Kolukisaoglu U."/>
            <person name="Kubo M."/>
            <person name="Kurata T."/>
            <person name="Lalonde S."/>
            <person name="Li K."/>
            <person name="Li Y."/>
            <person name="Litt A."/>
            <person name="Lyons E."/>
            <person name="Manning G."/>
            <person name="Maruyama T."/>
            <person name="Michael T.P."/>
            <person name="Mikami K."/>
            <person name="Miyazaki S."/>
            <person name="Morinaga S."/>
            <person name="Murata T."/>
            <person name="Mueller-Roeber B."/>
            <person name="Nelson D.R."/>
            <person name="Obara M."/>
            <person name="Oguri Y."/>
            <person name="Olmstead R.G."/>
            <person name="Onodera N."/>
            <person name="Petersen B.L."/>
            <person name="Pils B."/>
            <person name="Prigge M."/>
            <person name="Rensing S.A."/>
            <person name="Riano-Pachon D.M."/>
            <person name="Roberts A.W."/>
            <person name="Sato Y."/>
            <person name="Scheller H.V."/>
            <person name="Schulz B."/>
            <person name="Schulz C."/>
            <person name="Shakirov E.V."/>
            <person name="Shibagaki N."/>
            <person name="Shinohara N."/>
            <person name="Shippen D.E."/>
            <person name="Soerensen I."/>
            <person name="Sotooka R."/>
            <person name="Sugimoto N."/>
            <person name="Sugita M."/>
            <person name="Sumikawa N."/>
            <person name="Tanurdzic M."/>
            <person name="Theissen G."/>
            <person name="Ulvskov P."/>
            <person name="Wakazuki S."/>
            <person name="Weng J.K."/>
            <person name="Willats W.W."/>
            <person name="Wipf D."/>
            <person name="Wolf P.G."/>
            <person name="Yang L."/>
            <person name="Zimmer A.D."/>
            <person name="Zhu Q."/>
            <person name="Mitros T."/>
            <person name="Hellsten U."/>
            <person name="Loque D."/>
            <person name="Otillar R."/>
            <person name="Salamov A."/>
            <person name="Schmutz J."/>
            <person name="Shapiro H."/>
            <person name="Lindquist E."/>
            <person name="Lucas S."/>
            <person name="Rokhsar D."/>
            <person name="Grigoriev I.V."/>
        </authorList>
    </citation>
    <scope>NUCLEOTIDE SEQUENCE [LARGE SCALE GENOMIC DNA]</scope>
</reference>
<evidence type="ECO:0000313" key="2">
    <source>
        <dbReference type="EMBL" id="EFJ15211.1"/>
    </source>
</evidence>
<sequence>MAALCEESFGSATGTLRLKRRRPSGSCSVVFFKLYFLAAGGARAALVNDSAGRVSTGLVRAVAWPSVSTVRKNFARDVVAALAALHGAGLVHRIWWADVRICKFSFGKPWNFGPLRKSCLNRSSDEEEEGRVTSPALALHGQVALHVSSVLHTRLRLGNPKSSEENPSWQHCNFGDSETELKPSRRQYFILTRAMLRLSKAILPNCALQILEMLRHYDNGFRRRGTLPPLPRILAEEINNNEENHFIVCSKALNIFGREIEESKNKRQNEGKGSALECMKLS</sequence>
<dbReference type="Gramene" id="EFJ15211">
    <property type="protein sequence ID" value="EFJ15211"/>
    <property type="gene ID" value="SELMODRAFT_423048"/>
</dbReference>
<name>D8SKE2_SELML</name>
<protein>
    <submittedName>
        <fullName evidence="2">Uncharacterized protein</fullName>
    </submittedName>
</protein>
<proteinExistence type="predicted"/>
<dbReference type="HOGENOM" id="CLU_988336_0_0_1"/>
<dbReference type="InParanoid" id="D8SKE2"/>
<feature type="region of interest" description="Disordered" evidence="1">
    <location>
        <begin position="263"/>
        <end position="282"/>
    </location>
</feature>
<evidence type="ECO:0000313" key="3">
    <source>
        <dbReference type="Proteomes" id="UP000001514"/>
    </source>
</evidence>
<dbReference type="EMBL" id="GL377624">
    <property type="protein sequence ID" value="EFJ15211.1"/>
    <property type="molecule type" value="Genomic_DNA"/>
</dbReference>
<evidence type="ECO:0000256" key="1">
    <source>
        <dbReference type="SAM" id="MobiDB-lite"/>
    </source>
</evidence>
<organism evidence="3">
    <name type="scientific">Selaginella moellendorffii</name>
    <name type="common">Spikemoss</name>
    <dbReference type="NCBI Taxonomy" id="88036"/>
    <lineage>
        <taxon>Eukaryota</taxon>
        <taxon>Viridiplantae</taxon>
        <taxon>Streptophyta</taxon>
        <taxon>Embryophyta</taxon>
        <taxon>Tracheophyta</taxon>
        <taxon>Lycopodiopsida</taxon>
        <taxon>Selaginellales</taxon>
        <taxon>Selaginellaceae</taxon>
        <taxon>Selaginella</taxon>
    </lineage>
</organism>
<dbReference type="KEGG" id="smo:SELMODRAFT_423048"/>
<gene>
    <name evidence="2" type="ORF">SELMODRAFT_423048</name>
</gene>
<accession>D8SKE2</accession>
<dbReference type="AlphaFoldDB" id="D8SKE2"/>